<keyword evidence="4 7" id="KW-0547">Nucleotide-binding</keyword>
<evidence type="ECO:0000256" key="3">
    <source>
        <dbReference type="ARBA" id="ARBA00014587"/>
    </source>
</evidence>
<evidence type="ECO:0000313" key="9">
    <source>
        <dbReference type="EMBL" id="KAF6033377.1"/>
    </source>
</evidence>
<comment type="caution">
    <text evidence="9">The sequence shown here is derived from an EMBL/GenBank/DDBJ whole genome shotgun (WGS) entry which is preliminary data.</text>
</comment>
<dbReference type="Proteomes" id="UP000593567">
    <property type="component" value="Unassembled WGS sequence"/>
</dbReference>
<feature type="region of interest" description="Disordered" evidence="8">
    <location>
        <begin position="255"/>
        <end position="279"/>
    </location>
</feature>
<dbReference type="SUPFAM" id="SSF52540">
    <property type="entry name" value="P-loop containing nucleoside triphosphate hydrolases"/>
    <property type="match status" value="1"/>
</dbReference>
<keyword evidence="6 7" id="KW-0342">GTP-binding</keyword>
<dbReference type="InterPro" id="IPR004130">
    <property type="entry name" value="Gpn"/>
</dbReference>
<evidence type="ECO:0000256" key="8">
    <source>
        <dbReference type="SAM" id="MobiDB-lite"/>
    </source>
</evidence>
<dbReference type="InterPro" id="IPR027417">
    <property type="entry name" value="P-loop_NTPase"/>
</dbReference>
<evidence type="ECO:0000256" key="4">
    <source>
        <dbReference type="ARBA" id="ARBA00022741"/>
    </source>
</evidence>
<dbReference type="Pfam" id="PF03029">
    <property type="entry name" value="ATP_bind_1"/>
    <property type="match status" value="1"/>
</dbReference>
<feature type="compositionally biased region" description="Acidic residues" evidence="8">
    <location>
        <begin position="269"/>
        <end position="279"/>
    </location>
</feature>
<dbReference type="GO" id="GO:0005525">
    <property type="term" value="F:GTP binding"/>
    <property type="evidence" value="ECO:0007669"/>
    <property type="project" value="UniProtKB-KW"/>
</dbReference>
<dbReference type="GO" id="GO:0003924">
    <property type="term" value="F:GTPase activity"/>
    <property type="evidence" value="ECO:0007669"/>
    <property type="project" value="TreeGrafter"/>
</dbReference>
<dbReference type="PANTHER" id="PTHR21231">
    <property type="entry name" value="XPA-BINDING PROTEIN 1-RELATED"/>
    <property type="match status" value="1"/>
</dbReference>
<dbReference type="Gene3D" id="3.40.50.300">
    <property type="entry name" value="P-loop containing nucleotide triphosphate hydrolases"/>
    <property type="match status" value="1"/>
</dbReference>
<reference evidence="9" key="1">
    <citation type="submission" date="2020-06" db="EMBL/GenBank/DDBJ databases">
        <title>Draft genome of Bugula neritina, a colonial animal packing powerful symbionts and potential medicines.</title>
        <authorList>
            <person name="Rayko M."/>
        </authorList>
    </citation>
    <scope>NUCLEOTIDE SEQUENCE [LARGE SCALE GENOMIC DNA]</scope>
    <source>
        <strain evidence="9">Kwan_BN1</strain>
    </source>
</reference>
<dbReference type="OrthoDB" id="5839at2759"/>
<comment type="function">
    <text evidence="1">Small GTPase required for proper localization of RNA polymerase II (RNAPII). May act at an RNAP assembly step prior to nuclear import.</text>
</comment>
<name>A0A7J7K572_BUGNE</name>
<dbReference type="PANTHER" id="PTHR21231:SF7">
    <property type="entry name" value="GPN-LOOP GTPASE 3"/>
    <property type="match status" value="1"/>
</dbReference>
<keyword evidence="10" id="KW-1185">Reference proteome</keyword>
<protein>
    <recommendedName>
        <fullName evidence="3 7">GPN-loop GTPase 3</fullName>
    </recommendedName>
</protein>
<evidence type="ECO:0000256" key="5">
    <source>
        <dbReference type="ARBA" id="ARBA00022801"/>
    </source>
</evidence>
<dbReference type="CDD" id="cd17872">
    <property type="entry name" value="GPN3"/>
    <property type="match status" value="1"/>
</dbReference>
<dbReference type="EMBL" id="VXIV02001360">
    <property type="protein sequence ID" value="KAF6033377.1"/>
    <property type="molecule type" value="Genomic_DNA"/>
</dbReference>
<accession>A0A7J7K572</accession>
<evidence type="ECO:0000256" key="1">
    <source>
        <dbReference type="ARBA" id="ARBA00002411"/>
    </source>
</evidence>
<dbReference type="InterPro" id="IPR030228">
    <property type="entry name" value="Gpn3"/>
</dbReference>
<evidence type="ECO:0000313" key="10">
    <source>
        <dbReference type="Proteomes" id="UP000593567"/>
    </source>
</evidence>
<keyword evidence="5 7" id="KW-0378">Hydrolase</keyword>
<comment type="subunit">
    <text evidence="7">Binds to RNA polymerase II (RNAPII).</text>
</comment>
<comment type="function">
    <text evidence="7">Small GTPase required for proper nuclear import of RNA polymerase II and III (RNAPII and RNAPIII). May act at an RNAP assembly step prior to nuclear import.</text>
</comment>
<evidence type="ECO:0000256" key="7">
    <source>
        <dbReference type="RuleBase" id="RU365059"/>
    </source>
</evidence>
<evidence type="ECO:0000256" key="2">
    <source>
        <dbReference type="ARBA" id="ARBA00005290"/>
    </source>
</evidence>
<sequence>MPKYAQLVMGPAGSGKSTYCSTIQKHCQASRRTAKVFNLDPAAEAFDYDVYGDVRELICVDDVMEDEDLRYGPNGGLIFCMEYFAQNFDWLDEQLDDVDDDYFVFDCPGQIELYTHIPVMRQLVDHLQNRDFRICGVFIIDSQFMVEPSKYVSGLLSALSAMVTLEIPHVNVMTKLDILSKSARRRLDEYLDPDLQVLLANEKMPGSSKFSKLNACIASLIDNYGLVKFFPLDQSDEDSITDVLLQIDLAIQYGEDLEPDDPDGRDGGMADDDDGYSDT</sequence>
<evidence type="ECO:0000256" key="6">
    <source>
        <dbReference type="ARBA" id="ARBA00023134"/>
    </source>
</evidence>
<comment type="similarity">
    <text evidence="2 7">Belongs to the GPN-loop GTPase family.</text>
</comment>
<dbReference type="AlphaFoldDB" id="A0A7J7K572"/>
<organism evidence="9 10">
    <name type="scientific">Bugula neritina</name>
    <name type="common">Brown bryozoan</name>
    <name type="synonym">Sertularia neritina</name>
    <dbReference type="NCBI Taxonomy" id="10212"/>
    <lineage>
        <taxon>Eukaryota</taxon>
        <taxon>Metazoa</taxon>
        <taxon>Spiralia</taxon>
        <taxon>Lophotrochozoa</taxon>
        <taxon>Bryozoa</taxon>
        <taxon>Gymnolaemata</taxon>
        <taxon>Cheilostomatida</taxon>
        <taxon>Flustrina</taxon>
        <taxon>Buguloidea</taxon>
        <taxon>Bugulidae</taxon>
        <taxon>Bugula</taxon>
    </lineage>
</organism>
<gene>
    <name evidence="9" type="ORF">EB796_008315</name>
</gene>
<proteinExistence type="inferred from homology"/>
<dbReference type="FunFam" id="3.40.50.300:FF:000616">
    <property type="entry name" value="GPN-loop GTPase 3"/>
    <property type="match status" value="1"/>
</dbReference>